<dbReference type="PROSITE" id="PS51354">
    <property type="entry name" value="GLUTAREDOXIN_2"/>
    <property type="match status" value="1"/>
</dbReference>
<dbReference type="AlphaFoldDB" id="W9S013"/>
<gene>
    <name evidence="4" type="ORF">L484_022045</name>
</gene>
<dbReference type="GO" id="GO:0005829">
    <property type="term" value="C:cytosol"/>
    <property type="evidence" value="ECO:0007669"/>
    <property type="project" value="TreeGrafter"/>
</dbReference>
<dbReference type="SUPFAM" id="SSF52833">
    <property type="entry name" value="Thioredoxin-like"/>
    <property type="match status" value="2"/>
</dbReference>
<name>W9S013_9ROSA</name>
<dbReference type="Gene3D" id="3.40.30.10">
    <property type="entry name" value="Glutaredoxin"/>
    <property type="match status" value="3"/>
</dbReference>
<accession>W9S013</accession>
<dbReference type="InterPro" id="IPR002109">
    <property type="entry name" value="Glutaredoxin"/>
</dbReference>
<evidence type="ECO:0000256" key="1">
    <source>
        <dbReference type="ARBA" id="ARBA00008983"/>
    </source>
</evidence>
<sequence>MGGTVKDVQLKQELDTLVRSGAPAILHFWASWCEASKHMDQVLSHLSTDFPHTHFFRVEAEEQSEIYEAYSVSAVPFFAFSKIRIYYFVRMVKPADKIVNHGKPAAPASLGLAARPTVLETRKSLRLQQLINLHPVMLFMKRSPDEPRCGFSRKGVDILKKEKIKFGSFDILLDNEVREGLKKYSNWPTFLSSIVKVSFLVGVTLCGFGSKVVNALKEENVSFGSFDISTDEEVRQGLKVLDIYVCKNYSFLK</sequence>
<dbReference type="InterPro" id="IPR004480">
    <property type="entry name" value="Monothiol_GRX-rel"/>
</dbReference>
<dbReference type="GO" id="GO:0006879">
    <property type="term" value="P:intracellular iron ion homeostasis"/>
    <property type="evidence" value="ECO:0007669"/>
    <property type="project" value="TreeGrafter"/>
</dbReference>
<feature type="domain" description="Glutaredoxin" evidence="3">
    <location>
        <begin position="136"/>
        <end position="190"/>
    </location>
</feature>
<organism evidence="4 5">
    <name type="scientific">Morus notabilis</name>
    <dbReference type="NCBI Taxonomy" id="981085"/>
    <lineage>
        <taxon>Eukaryota</taxon>
        <taxon>Viridiplantae</taxon>
        <taxon>Streptophyta</taxon>
        <taxon>Embryophyta</taxon>
        <taxon>Tracheophyta</taxon>
        <taxon>Spermatophyta</taxon>
        <taxon>Magnoliopsida</taxon>
        <taxon>eudicotyledons</taxon>
        <taxon>Gunneridae</taxon>
        <taxon>Pentapetalae</taxon>
        <taxon>rosids</taxon>
        <taxon>fabids</taxon>
        <taxon>Rosales</taxon>
        <taxon>Moraceae</taxon>
        <taxon>Moreae</taxon>
        <taxon>Morus</taxon>
    </lineage>
</organism>
<dbReference type="Pfam" id="PF00462">
    <property type="entry name" value="Glutaredoxin"/>
    <property type="match status" value="2"/>
</dbReference>
<dbReference type="Proteomes" id="UP000030645">
    <property type="component" value="Unassembled WGS sequence"/>
</dbReference>
<reference evidence="5" key="1">
    <citation type="submission" date="2013-01" db="EMBL/GenBank/DDBJ databases">
        <title>Draft Genome Sequence of a Mulberry Tree, Morus notabilis C.K. Schneid.</title>
        <authorList>
            <person name="He N."/>
            <person name="Zhao S."/>
        </authorList>
    </citation>
    <scope>NUCLEOTIDE SEQUENCE</scope>
</reference>
<dbReference type="PANTHER" id="PTHR10293:SF73">
    <property type="entry name" value="GLUTAREDOXIN-3"/>
    <property type="match status" value="1"/>
</dbReference>
<dbReference type="GO" id="GO:0005634">
    <property type="term" value="C:nucleus"/>
    <property type="evidence" value="ECO:0007669"/>
    <property type="project" value="TreeGrafter"/>
</dbReference>
<dbReference type="PANTHER" id="PTHR10293">
    <property type="entry name" value="GLUTAREDOXIN FAMILY MEMBER"/>
    <property type="match status" value="1"/>
</dbReference>
<proteinExistence type="inferred from homology"/>
<dbReference type="InterPro" id="IPR013766">
    <property type="entry name" value="Thioredoxin_domain"/>
</dbReference>
<comment type="similarity">
    <text evidence="1">Belongs to the glutaredoxin family. CGFS subfamily.</text>
</comment>
<feature type="domain" description="Glutaredoxin" evidence="3">
    <location>
        <begin position="204"/>
        <end position="239"/>
    </location>
</feature>
<feature type="domain" description="Thioredoxin" evidence="2">
    <location>
        <begin position="12"/>
        <end position="82"/>
    </location>
</feature>
<dbReference type="STRING" id="981085.W9S013"/>
<protein>
    <submittedName>
        <fullName evidence="4">Monothiol glutaredoxin-S17</fullName>
    </submittedName>
</protein>
<keyword evidence="5" id="KW-1185">Reference proteome</keyword>
<evidence type="ECO:0000259" key="2">
    <source>
        <dbReference type="Pfam" id="PF00085"/>
    </source>
</evidence>
<evidence type="ECO:0000259" key="3">
    <source>
        <dbReference type="Pfam" id="PF00462"/>
    </source>
</evidence>
<evidence type="ECO:0000313" key="4">
    <source>
        <dbReference type="EMBL" id="EXC01473.1"/>
    </source>
</evidence>
<dbReference type="InterPro" id="IPR036249">
    <property type="entry name" value="Thioredoxin-like_sf"/>
</dbReference>
<dbReference type="Pfam" id="PF00085">
    <property type="entry name" value="Thioredoxin"/>
    <property type="match status" value="1"/>
</dbReference>
<dbReference type="eggNOG" id="KOG0911">
    <property type="taxonomic scope" value="Eukaryota"/>
</dbReference>
<dbReference type="EMBL" id="KE345330">
    <property type="protein sequence ID" value="EXC01473.1"/>
    <property type="molecule type" value="Genomic_DNA"/>
</dbReference>
<evidence type="ECO:0000313" key="5">
    <source>
        <dbReference type="Proteomes" id="UP000030645"/>
    </source>
</evidence>